<dbReference type="RefSeq" id="WP_055736669.1">
    <property type="nucleotide sequence ID" value="NZ_LDIM01000006.1"/>
</dbReference>
<evidence type="ECO:0000313" key="3">
    <source>
        <dbReference type="Proteomes" id="UP000298210"/>
    </source>
</evidence>
<dbReference type="Proteomes" id="UP000298210">
    <property type="component" value="Unassembled WGS sequence"/>
</dbReference>
<dbReference type="SUPFAM" id="SSF51556">
    <property type="entry name" value="Metallo-dependent hydrolases"/>
    <property type="match status" value="1"/>
</dbReference>
<organism evidence="2 3">
    <name type="scientific">Shouchella lehensis</name>
    <dbReference type="NCBI Taxonomy" id="300825"/>
    <lineage>
        <taxon>Bacteria</taxon>
        <taxon>Bacillati</taxon>
        <taxon>Bacillota</taxon>
        <taxon>Bacilli</taxon>
        <taxon>Bacillales</taxon>
        <taxon>Bacillaceae</taxon>
        <taxon>Shouchella</taxon>
    </lineage>
</organism>
<feature type="domain" description="Amidohydrolase 3" evidence="1">
    <location>
        <begin position="44"/>
        <end position="293"/>
    </location>
</feature>
<dbReference type="PANTHER" id="PTHR32027">
    <property type="entry name" value="CYTOSINE DEAMINASE"/>
    <property type="match status" value="1"/>
</dbReference>
<dbReference type="InterPro" id="IPR052349">
    <property type="entry name" value="Metallo-hydrolase_Enzymes"/>
</dbReference>
<accession>A0A4Y7WMH5</accession>
<name>A0A4Y7WMH5_9BACI</name>
<reference evidence="2 3" key="1">
    <citation type="submission" date="2019-03" db="EMBL/GenBank/DDBJ databases">
        <authorList>
            <person name="Liu G."/>
        </authorList>
    </citation>
    <scope>NUCLEOTIDE SEQUENCE [LARGE SCALE GENOMIC DNA]</scope>
    <source>
        <strain evidence="2 3">DSM 19099</strain>
    </source>
</reference>
<dbReference type="InterPro" id="IPR032466">
    <property type="entry name" value="Metal_Hydrolase"/>
</dbReference>
<evidence type="ECO:0000259" key="1">
    <source>
        <dbReference type="Pfam" id="PF07969"/>
    </source>
</evidence>
<dbReference type="Gene3D" id="3.20.20.140">
    <property type="entry name" value="Metal-dependent hydrolases"/>
    <property type="match status" value="1"/>
</dbReference>
<protein>
    <submittedName>
        <fullName evidence="2">Amidohydrolase</fullName>
    </submittedName>
</protein>
<keyword evidence="2" id="KW-0378">Hydrolase</keyword>
<dbReference type="PANTHER" id="PTHR32027:SF9">
    <property type="entry name" value="BLL3847 PROTEIN"/>
    <property type="match status" value="1"/>
</dbReference>
<comment type="caution">
    <text evidence="2">The sequence shown here is derived from an EMBL/GenBank/DDBJ whole genome shotgun (WGS) entry which is preliminary data.</text>
</comment>
<proteinExistence type="predicted"/>
<dbReference type="AlphaFoldDB" id="A0A4Y7WMH5"/>
<evidence type="ECO:0000313" key="2">
    <source>
        <dbReference type="EMBL" id="TES49692.1"/>
    </source>
</evidence>
<gene>
    <name evidence="2" type="ORF">E2L03_09540</name>
</gene>
<dbReference type="EMBL" id="SNUX01000002">
    <property type="protein sequence ID" value="TES49692.1"/>
    <property type="molecule type" value="Genomic_DNA"/>
</dbReference>
<dbReference type="InterPro" id="IPR013108">
    <property type="entry name" value="Amidohydro_3"/>
</dbReference>
<sequence length="337" mass="38036">MKTIQSGWKNYHAHLDKGFLIPPNRYEDAPAPVRAEWTRDAKVMMTKQDIKRAASQALEKMTVHGTTYVRTHVDVDPLVELRGIEAMLEIKQEWKDRVVLDIVAFNQEGFDRFPETTVLLEEALKLGVNGIGGHTSMDKDAKAHIHNIFALAEKKNLDWIEFHTDETGNPQDFNLPYLADITNRLGYKQKVTAIHCCSLANVEDELAERTIEKVAHAGMTVTTCPTAIATRNLTRVKDLAKAGVPIQLGSDNLRDYFNPLGSGNMLQYGQLLAYVQRFYEKEELEQLLSWLSATPLNQQVAIAIEKLNRNVDYEVDRLSDLLADVPVIASTEKTIYS</sequence>
<dbReference type="GO" id="GO:0016814">
    <property type="term" value="F:hydrolase activity, acting on carbon-nitrogen (but not peptide) bonds, in cyclic amidines"/>
    <property type="evidence" value="ECO:0007669"/>
    <property type="project" value="TreeGrafter"/>
</dbReference>
<dbReference type="Pfam" id="PF07969">
    <property type="entry name" value="Amidohydro_3"/>
    <property type="match status" value="1"/>
</dbReference>